<dbReference type="Gene3D" id="1.10.555.10">
    <property type="entry name" value="Rho GTPase activation protein"/>
    <property type="match status" value="1"/>
</dbReference>
<feature type="region of interest" description="Disordered" evidence="3">
    <location>
        <begin position="2412"/>
        <end position="2453"/>
    </location>
</feature>
<accession>A0A316URN3</accession>
<feature type="compositionally biased region" description="Low complexity" evidence="3">
    <location>
        <begin position="107"/>
        <end position="121"/>
    </location>
</feature>
<dbReference type="EMBL" id="KZ819666">
    <property type="protein sequence ID" value="PWN27952.1"/>
    <property type="molecule type" value="Genomic_DNA"/>
</dbReference>
<feature type="domain" description="N-terminal Ras-GEF" evidence="5">
    <location>
        <begin position="1416"/>
        <end position="1607"/>
    </location>
</feature>
<evidence type="ECO:0000259" key="5">
    <source>
        <dbReference type="PROSITE" id="PS50212"/>
    </source>
</evidence>
<dbReference type="InterPro" id="IPR001895">
    <property type="entry name" value="RASGEF_cat_dom"/>
</dbReference>
<evidence type="ECO:0000259" key="4">
    <source>
        <dbReference type="PROSITE" id="PS50009"/>
    </source>
</evidence>
<feature type="compositionally biased region" description="Low complexity" evidence="3">
    <location>
        <begin position="683"/>
        <end position="703"/>
    </location>
</feature>
<feature type="compositionally biased region" description="Low complexity" evidence="3">
    <location>
        <begin position="1716"/>
        <end position="1732"/>
    </location>
</feature>
<dbReference type="Pfam" id="PF00617">
    <property type="entry name" value="RasGEF"/>
    <property type="match status" value="1"/>
</dbReference>
<dbReference type="GO" id="GO:0032956">
    <property type="term" value="P:regulation of actin cytoskeleton organization"/>
    <property type="evidence" value="ECO:0007669"/>
    <property type="project" value="TreeGrafter"/>
</dbReference>
<feature type="compositionally biased region" description="Polar residues" evidence="3">
    <location>
        <begin position="223"/>
        <end position="239"/>
    </location>
</feature>
<dbReference type="InterPro" id="IPR000198">
    <property type="entry name" value="RhoGAP_dom"/>
</dbReference>
<keyword evidence="2" id="KW-0344">Guanine-nucleotide releasing factor</keyword>
<evidence type="ECO:0000313" key="7">
    <source>
        <dbReference type="EMBL" id="PWN27952.1"/>
    </source>
</evidence>
<dbReference type="Pfam" id="PF00618">
    <property type="entry name" value="RasGEF_N"/>
    <property type="match status" value="1"/>
</dbReference>
<reference evidence="7 8" key="1">
    <citation type="journal article" date="2018" name="Mol. Biol. Evol.">
        <title>Broad Genomic Sampling Reveals a Smut Pathogenic Ancestry of the Fungal Clade Ustilaginomycotina.</title>
        <authorList>
            <person name="Kijpornyongpan T."/>
            <person name="Mondo S.J."/>
            <person name="Barry K."/>
            <person name="Sandor L."/>
            <person name="Lee J."/>
            <person name="Lipzen A."/>
            <person name="Pangilinan J."/>
            <person name="LaButti K."/>
            <person name="Hainaut M."/>
            <person name="Henrissat B."/>
            <person name="Grigoriev I.V."/>
            <person name="Spatafora J.W."/>
            <person name="Aime M.C."/>
        </authorList>
    </citation>
    <scope>NUCLEOTIDE SEQUENCE [LARGE SCALE GENOMIC DNA]</scope>
    <source>
        <strain evidence="7 8">MCA 5214</strain>
    </source>
</reference>
<feature type="region of interest" description="Disordered" evidence="3">
    <location>
        <begin position="522"/>
        <end position="554"/>
    </location>
</feature>
<feature type="region of interest" description="Disordered" evidence="3">
    <location>
        <begin position="2172"/>
        <end position="2195"/>
    </location>
</feature>
<evidence type="ECO:0000313" key="8">
    <source>
        <dbReference type="Proteomes" id="UP000245884"/>
    </source>
</evidence>
<feature type="region of interest" description="Disordered" evidence="3">
    <location>
        <begin position="1716"/>
        <end position="1736"/>
    </location>
</feature>
<feature type="region of interest" description="Disordered" evidence="3">
    <location>
        <begin position="1363"/>
        <end position="1401"/>
    </location>
</feature>
<organism evidence="7 8">
    <name type="scientific">Jaminaea rosea</name>
    <dbReference type="NCBI Taxonomy" id="1569628"/>
    <lineage>
        <taxon>Eukaryota</taxon>
        <taxon>Fungi</taxon>
        <taxon>Dikarya</taxon>
        <taxon>Basidiomycota</taxon>
        <taxon>Ustilaginomycotina</taxon>
        <taxon>Exobasidiomycetes</taxon>
        <taxon>Microstromatales</taxon>
        <taxon>Microstromatales incertae sedis</taxon>
        <taxon>Jaminaea</taxon>
    </lineage>
</organism>
<evidence type="ECO:0000256" key="2">
    <source>
        <dbReference type="PROSITE-ProRule" id="PRU00168"/>
    </source>
</evidence>
<dbReference type="Pfam" id="PF00620">
    <property type="entry name" value="RhoGAP"/>
    <property type="match status" value="1"/>
</dbReference>
<dbReference type="Gene3D" id="2.30.29.30">
    <property type="entry name" value="Pleckstrin-homology domain (PH domain)/Phosphotyrosine-binding domain (PTB)"/>
    <property type="match status" value="1"/>
</dbReference>
<dbReference type="InterPro" id="IPR011993">
    <property type="entry name" value="PH-like_dom_sf"/>
</dbReference>
<dbReference type="Proteomes" id="UP000245884">
    <property type="component" value="Unassembled WGS sequence"/>
</dbReference>
<keyword evidence="1" id="KW-0343">GTPase activation</keyword>
<dbReference type="OrthoDB" id="79452at2759"/>
<feature type="region of interest" description="Disordered" evidence="3">
    <location>
        <begin position="683"/>
        <end position="742"/>
    </location>
</feature>
<feature type="domain" description="Ras-GEF" evidence="4">
    <location>
        <begin position="929"/>
        <end position="1216"/>
    </location>
</feature>
<dbReference type="PROSITE" id="PS50009">
    <property type="entry name" value="RASGEF_CAT"/>
    <property type="match status" value="1"/>
</dbReference>
<dbReference type="STRING" id="1569628.A0A316URN3"/>
<feature type="region of interest" description="Disordered" evidence="3">
    <location>
        <begin position="1096"/>
        <end position="1115"/>
    </location>
</feature>
<feature type="compositionally biased region" description="Polar residues" evidence="3">
    <location>
        <begin position="122"/>
        <end position="144"/>
    </location>
</feature>
<feature type="compositionally biased region" description="Low complexity" evidence="3">
    <location>
        <begin position="343"/>
        <end position="359"/>
    </location>
</feature>
<feature type="region of interest" description="Disordered" evidence="3">
    <location>
        <begin position="2020"/>
        <end position="2068"/>
    </location>
</feature>
<evidence type="ECO:0008006" key="9">
    <source>
        <dbReference type="Google" id="ProtNLM"/>
    </source>
</evidence>
<feature type="compositionally biased region" description="Low complexity" evidence="3">
    <location>
        <begin position="145"/>
        <end position="171"/>
    </location>
</feature>
<dbReference type="PANTHER" id="PTHR14130:SF14">
    <property type="entry name" value="RHO GTPASE-ACTIVATING PROTEIN 92B"/>
    <property type="match status" value="1"/>
</dbReference>
<feature type="compositionally biased region" description="Low complexity" evidence="3">
    <location>
        <begin position="200"/>
        <end position="210"/>
    </location>
</feature>
<protein>
    <recommendedName>
        <fullName evidence="9">Ras GEF</fullName>
    </recommendedName>
</protein>
<dbReference type="SUPFAM" id="SSF50729">
    <property type="entry name" value="PH domain-like"/>
    <property type="match status" value="1"/>
</dbReference>
<feature type="compositionally biased region" description="Polar residues" evidence="3">
    <location>
        <begin position="1391"/>
        <end position="1401"/>
    </location>
</feature>
<dbReference type="GO" id="GO:0035020">
    <property type="term" value="P:regulation of Rac protein signal transduction"/>
    <property type="evidence" value="ECO:0007669"/>
    <property type="project" value="TreeGrafter"/>
</dbReference>
<feature type="compositionally biased region" description="Polar residues" evidence="3">
    <location>
        <begin position="431"/>
        <end position="457"/>
    </location>
</feature>
<dbReference type="GO" id="GO:0007264">
    <property type="term" value="P:small GTPase-mediated signal transduction"/>
    <property type="evidence" value="ECO:0007669"/>
    <property type="project" value="InterPro"/>
</dbReference>
<gene>
    <name evidence="7" type="ORF">BDZ90DRAFT_157764</name>
</gene>
<evidence type="ECO:0000256" key="1">
    <source>
        <dbReference type="ARBA" id="ARBA00022468"/>
    </source>
</evidence>
<feature type="compositionally biased region" description="Polar residues" evidence="3">
    <location>
        <begin position="2507"/>
        <end position="2526"/>
    </location>
</feature>
<feature type="region of interest" description="Disordered" evidence="3">
    <location>
        <begin position="1"/>
        <end position="503"/>
    </location>
</feature>
<dbReference type="Gene3D" id="1.20.870.10">
    <property type="entry name" value="Son of sevenless (SoS) protein Chain: S domain 1"/>
    <property type="match status" value="1"/>
</dbReference>
<keyword evidence="8" id="KW-1185">Reference proteome</keyword>
<evidence type="ECO:0000256" key="3">
    <source>
        <dbReference type="SAM" id="MobiDB-lite"/>
    </source>
</evidence>
<dbReference type="RefSeq" id="XP_025362564.1">
    <property type="nucleotide sequence ID" value="XM_025503589.1"/>
</dbReference>
<dbReference type="GO" id="GO:0005085">
    <property type="term" value="F:guanyl-nucleotide exchange factor activity"/>
    <property type="evidence" value="ECO:0007669"/>
    <property type="project" value="UniProtKB-KW"/>
</dbReference>
<dbReference type="GO" id="GO:0005096">
    <property type="term" value="F:GTPase activator activity"/>
    <property type="evidence" value="ECO:0007669"/>
    <property type="project" value="UniProtKB-KW"/>
</dbReference>
<dbReference type="GeneID" id="37025412"/>
<feature type="region of interest" description="Disordered" evidence="3">
    <location>
        <begin position="2497"/>
        <end position="2526"/>
    </location>
</feature>
<dbReference type="SMART" id="SM00147">
    <property type="entry name" value="RasGEF"/>
    <property type="match status" value="1"/>
</dbReference>
<feature type="compositionally biased region" description="Low complexity" evidence="3">
    <location>
        <begin position="525"/>
        <end position="544"/>
    </location>
</feature>
<feature type="compositionally biased region" description="Low complexity" evidence="3">
    <location>
        <begin position="21"/>
        <end position="57"/>
    </location>
</feature>
<dbReference type="PROSITE" id="PS50238">
    <property type="entry name" value="RHOGAP"/>
    <property type="match status" value="1"/>
</dbReference>
<dbReference type="PANTHER" id="PTHR14130">
    <property type="entry name" value="3BP-1 RELATED RHOGAP"/>
    <property type="match status" value="1"/>
</dbReference>
<dbReference type="Gene3D" id="1.10.840.10">
    <property type="entry name" value="Ras guanine-nucleotide exchange factors catalytic domain"/>
    <property type="match status" value="1"/>
</dbReference>
<name>A0A316URN3_9BASI</name>
<feature type="domain" description="Rho-GAP" evidence="6">
    <location>
        <begin position="2213"/>
        <end position="2407"/>
    </location>
</feature>
<feature type="compositionally biased region" description="Basic and acidic residues" evidence="3">
    <location>
        <begin position="900"/>
        <end position="909"/>
    </location>
</feature>
<dbReference type="InterPro" id="IPR036964">
    <property type="entry name" value="RASGEF_cat_dom_sf"/>
</dbReference>
<feature type="compositionally biased region" description="Low complexity" evidence="3">
    <location>
        <begin position="1366"/>
        <end position="1377"/>
    </location>
</feature>
<feature type="region of interest" description="Disordered" evidence="3">
    <location>
        <begin position="885"/>
        <end position="912"/>
    </location>
</feature>
<proteinExistence type="predicted"/>
<dbReference type="PROSITE" id="PS50212">
    <property type="entry name" value="RASGEF_NTER"/>
    <property type="match status" value="1"/>
</dbReference>
<dbReference type="InterPro" id="IPR047165">
    <property type="entry name" value="RHG17/44/SH3BP1-like"/>
</dbReference>
<feature type="compositionally biased region" description="Low complexity" evidence="3">
    <location>
        <begin position="714"/>
        <end position="731"/>
    </location>
</feature>
<dbReference type="InterPro" id="IPR008936">
    <property type="entry name" value="Rho_GTPase_activation_prot"/>
</dbReference>
<feature type="compositionally biased region" description="Acidic residues" evidence="3">
    <location>
        <begin position="2412"/>
        <end position="2426"/>
    </location>
</feature>
<dbReference type="SMART" id="SM00324">
    <property type="entry name" value="RhoGAP"/>
    <property type="match status" value="1"/>
</dbReference>
<sequence>MLRRAKKRDQPLVEGYDGAASSSSSPMHSSPHPPQQQQTQQQQQQQQQQQPFYQSHHGSSRHLLNPSQSTLTEPNSDSRYPATSPKPYHPRLPSSSSAEAMPPPQPSGYAASPSASSGSQPMGRSQSTLNLFFSKAKNSITGSSQQQQQQQQQQQVPNLNSSNSFGSLGSLQEDGAAGSAMYSRPSISLQHPGAYPMPTSNNASRSSSSNDFRQVTAKPSIELDQSSLGFGPTSPTKKSFFSRERKTSMARLPNPSRMGAQQQQQQPYGGSAGVYGRGQSAYSKSQSDLHYASPRSQYAELPPRMPTLPQSIPDERSGASLLTSPSLLGTNGMSRSVEDLNHPALSSSSSGGATSAGPGPRSPSPQPGGVSGSAVYSSSPRTGGTWGEHGVPHQQQHWGRPSDIGTIGPNELSKSRQSSASGSGMARAISPSGSRPEQIPFSSASSQWPPQRGTSPTPEYASPPGAHVGHQRKGSKLPMVGADGFFGAGQGGGRERKATGSSLASSFSLTNVAAGASSVMDKLRGGSSSGSIASIHQQQQQHQGYNRERASSSADSLKEVAGIGSSAPLPPGCTHQGLLNRNANLSLSVAQLGGIGTREREKDVTKGWKPYKVLLRDHNLVFYKPPNNLADDVKGLFPSTVVRGAGDGAGLSQAYAGQRIDADMLKQSGLGTMDLLNATSNSGGQSGLAAAAAPPRSAHASPAKKQLPSPPPALSTGVTATSTSSPATTSSWHMPGAHPESVLVPSRERPEHWAQRIHSGTLEALVHEIIHATQLLAQDDPQDTATMIHTTLFAALSNGHGLVEFVSYLTTQVSTALQISGEEEGVEALHSAVRGRAGWCFDVLIAKYADAIDPRTMSMLEQLVSSTEGLNVDVAAAIKEQRSSSSSLPAGVSRPVPNDWSKHTPDPPRPKLASLAQGHFSASDLLSFEPADVASQIQIFHADRLRALAIPEPTMSALAGKTSGDSSPSAADAALFSFSGSSPHYLTTLILQQVLEGSDSSGNSNSNNAATLAQHARHRASLLRHWIAIASYSLSYGDVLAWTAIMAALCSRAISRLEHTWRLVAEGDRTLLASSWAPKLSKLQWNEDGSLPVEPAVSMSSVTSRNPKSKDGRKPQCIPFLGDSLVDIRAAVATQEQPQRIPIASLTQSSDRLYEAVTKWAGQSFKGSRVAPDAIIFVARPIVEFQQLLQHLSFQSGTAAKSISSYIDASLRLEPRSLGNIDRNWRPPLPASLNAKTLLPLVFPEALPNLDLLDRRQIVAAAASDDHRAMGSSLVTRDFDATIRGPSGAGSKYVRSPLSGTPLMRASIQSLSRSKAAAMSSPGTRAGALPFGLISEWSTRGLSTTAEEETIHRIGNELILKSVDDPPMSLPSTPMTSKRFSQDFGSRATRPLSQVSRRSSLPASQRSSVIETVLPTQVQVKAGTLERLVDVLVLGVTDLSISLSGNNDDASGPTDAQTKVSRLSLDLQNYRAAFLATFRSTCSPLVLFDFLRKRFLAAVNAGREFAGLPSGPNASRFPSWSLIDASAGATLEPVEWDFVNRVRHGVIAVLKLWVRGFTQDFVDEPELYDAIVAFVKQQQASTKAARVDDVDFSRAVTGLEDVTSLLRSSAFKTNAAYKQDMAKRAQANPSSSSAAPSARDLDFDFDQASPVALVDYLESVAGVFFDKITERDLLISAELLERQAQDPLGWHIVRDAGPDEPQVLTMYKLLELLRPGGASEGSSKASSAPSPSLGERMPASVRDACAAQSLLRGWIAIHIIETRIGVQHRQNRIEKLIDAIWLCRARMLRARMPEEATATPAANAVPLAGAAPIQDLTVGSFVESIIVASLTSSESRTFVRAWQGVCHARGGTGEGLDDLLPRPDALSTLNQAAASSPATPDVGWLLKSIAQALSRRSAVAQADSSYVDFERSQIVHSLIESSLSLRKQPGDGNTRTVVDPKTAELAGARLSVMQTKLRRVVWDRRAFKDDAAHEASSAPPLPRDTTWRAFRPLQKLMSEQQDKQQRDRHAFETLRSALEAAKTTASRSPAMGPQEIIGRSSTSSSVTLMVPAGVGGGGSGFPSDKKSRRMTSLWRGAARLGGGGGQALGGVSGGATDHYGQRPYSDLVSAIPISQKPSMVVSLGGADVTVWNNTQRSFVFHVSSLDGQRILLQASGQAELADWLAQMDKAVREGPRPAGSNDPRRQAGGAGRGGYMAKNASSSAANFTSLFGQDIPTLVEREGRPIPLGLERMFNEIESRGLQEVGIYRISGSKSTIEAMEQAFRSRPPESIDLQHGEFSDVHAISGLIKLWFRELPEPVVPFSFYNPIIEAEALENSDDRLIALRDLIWSFPKAHFDLLRRTCEHLARVVEEGEKNKMLPHNIGLIFGTSLLNPPPSATSVAEAFGQIGKKANVVKIMVQYYEWIFDPEPAEGEQEEDAEGEEAVAGERSNEGETFDNAVTAANPATGLEDIDEAGDTSATIQSEEGGGLTADELLAQLQNDASAAAAASAATNAGLLPRGGGGSAESTTDAQHTPNPQTPAQLSTADASLAGQALQRPTLPRRDSRREELSIYQDAVDIDLGESAAVAVRSSLLPDEAMMDVLRAMRHEEGAGAQQAGGRH</sequence>
<feature type="compositionally biased region" description="Low complexity" evidence="3">
    <location>
        <begin position="415"/>
        <end position="430"/>
    </location>
</feature>
<dbReference type="CDD" id="cd00159">
    <property type="entry name" value="RhoGAP"/>
    <property type="match status" value="1"/>
</dbReference>
<evidence type="ECO:0000259" key="6">
    <source>
        <dbReference type="PROSITE" id="PS50238"/>
    </source>
</evidence>
<dbReference type="SUPFAM" id="SSF48350">
    <property type="entry name" value="GTPase activation domain, GAP"/>
    <property type="match status" value="1"/>
</dbReference>
<feature type="compositionally biased region" description="Polar residues" evidence="3">
    <location>
        <begin position="320"/>
        <end position="334"/>
    </location>
</feature>
<dbReference type="InterPro" id="IPR000651">
    <property type="entry name" value="Ras-like_Gua-exchang_fac_N"/>
</dbReference>
<dbReference type="SUPFAM" id="SSF48366">
    <property type="entry name" value="Ras GEF"/>
    <property type="match status" value="2"/>
</dbReference>
<feature type="compositionally biased region" description="Polar residues" evidence="3">
    <location>
        <begin position="65"/>
        <end position="78"/>
    </location>
</feature>
<dbReference type="InterPro" id="IPR023578">
    <property type="entry name" value="Ras_GEF_dom_sf"/>
</dbReference>